<keyword evidence="5" id="KW-0647">Proteasome</keyword>
<evidence type="ECO:0000256" key="4">
    <source>
        <dbReference type="ARBA" id="ARBA00022884"/>
    </source>
</evidence>
<dbReference type="Pfam" id="PF00076">
    <property type="entry name" value="RRM_1"/>
    <property type="match status" value="1"/>
</dbReference>
<dbReference type="PROSITE" id="PS50102">
    <property type="entry name" value="RRM"/>
    <property type="match status" value="1"/>
</dbReference>
<sequence length="527" mass="59015">MEDEVKMDNAREADAVVDIDMDDDPNAKRRGRGFDPRGNGPASEGVKAGRFDVLEKTSDSGARAVKSVEGWVVVVTNVHEEATEEDVMDKFLDFGNVKSCHLNLDRRTGYVKGYALLEFAEQDEAQAAIQACNDGLTLLDKELKADFAFVKPPAEGAAPQDLHYLTPAHHTPFVLVPEPVHVRRNRTNFNQLPDISMDEESVQPIPNLKLQHHLFLLVHHSKNLSSSAIQASQKALLEGIEKDEMAPYYQLILSDSSLKGLLKEDKLLLKRLGSKLDLTLTKVRIGLFFGDTDVVTSSIADAKKLVEEGGDWERRNRLKVYEGLHLFSIRDFKAGGQLFLDALSTFTATELIDYNDFIILTVLANALTLKRTDLKKKIIDSPEVLQVIDEIPHLRALVTSLYACEYGNFFRALADVEQTHVLTSRALHQHARYYVREMRIIAYSQLLESYQSLSIDNMATAFGVSGDFIDSELSRFISSGRLPAVIDKVHGIVETRRPDHKNAQYTKIIKEGDVLLNSLQKLSRTAL</sequence>
<evidence type="ECO:0000256" key="6">
    <source>
        <dbReference type="ARBA" id="ARBA00023242"/>
    </source>
</evidence>
<dbReference type="InterPro" id="IPR045135">
    <property type="entry name" value="Rpn7_N"/>
</dbReference>
<evidence type="ECO:0000256" key="7">
    <source>
        <dbReference type="ARBA" id="ARBA00093435"/>
    </source>
</evidence>
<dbReference type="CDD" id="cd12324">
    <property type="entry name" value="RRM_RBM8"/>
    <property type="match status" value="1"/>
</dbReference>
<comment type="subunit">
    <text evidence="8">The 26S proteasome is composed of a core protease, known as the 20S proteasome, capped at one or both ends by the 19S regulatory complex (RC). The RC is composed of at least 18 different subunits in two subcomplexes, the base and the lid, which form the portions proximal and distal to the 20S proteolytic core, respectively. Component of the lid subcomplex of the 19S RC.</text>
</comment>
<feature type="domain" description="RRM" evidence="11">
    <location>
        <begin position="71"/>
        <end position="150"/>
    </location>
</feature>
<evidence type="ECO:0000313" key="13">
    <source>
        <dbReference type="EMBL" id="CDW97427.1"/>
    </source>
</evidence>
<dbReference type="GO" id="GO:0008541">
    <property type="term" value="C:proteasome regulatory particle, lid subcomplex"/>
    <property type="evidence" value="ECO:0007669"/>
    <property type="project" value="UniProtKB-ARBA"/>
</dbReference>
<dbReference type="InterPro" id="IPR000504">
    <property type="entry name" value="RRM_dom"/>
</dbReference>
<dbReference type="InterPro" id="IPR033744">
    <property type="entry name" value="RRM_RBM8"/>
</dbReference>
<dbReference type="PROSITE" id="PS50250">
    <property type="entry name" value="PCI"/>
    <property type="match status" value="1"/>
</dbReference>
<dbReference type="InterPro" id="IPR008111">
    <property type="entry name" value="RNA-bd_8"/>
</dbReference>
<keyword evidence="6" id="KW-0539">Nucleus</keyword>
<feature type="domain" description="PCI" evidence="12">
    <location>
        <begin position="331"/>
        <end position="500"/>
    </location>
</feature>
<dbReference type="GO" id="GO:0003729">
    <property type="term" value="F:mRNA binding"/>
    <property type="evidence" value="ECO:0007669"/>
    <property type="project" value="InterPro"/>
</dbReference>
<dbReference type="EMBL" id="CCFA01001730">
    <property type="protein sequence ID" value="CDW97427.1"/>
    <property type="molecule type" value="Genomic_DNA"/>
</dbReference>
<dbReference type="PANTHER" id="PTHR14145:SF1">
    <property type="entry name" value="26S PROTEASOME NON-ATPASE REGULATORY SUBUNIT 6"/>
    <property type="match status" value="1"/>
</dbReference>
<dbReference type="Gene3D" id="1.25.40.570">
    <property type="match status" value="1"/>
</dbReference>
<evidence type="ECO:0000256" key="8">
    <source>
        <dbReference type="ARBA" id="ARBA00093502"/>
    </source>
</evidence>
<proteinExistence type="predicted"/>
<dbReference type="SUPFAM" id="SSF54928">
    <property type="entry name" value="RNA-binding domain, RBD"/>
    <property type="match status" value="1"/>
</dbReference>
<evidence type="ECO:0000256" key="10">
    <source>
        <dbReference type="SAM" id="MobiDB-lite"/>
    </source>
</evidence>
<evidence type="ECO:0000256" key="5">
    <source>
        <dbReference type="ARBA" id="ARBA00022942"/>
    </source>
</evidence>
<evidence type="ECO:0000256" key="3">
    <source>
        <dbReference type="ARBA" id="ARBA00022490"/>
    </source>
</evidence>
<dbReference type="GO" id="GO:0005634">
    <property type="term" value="C:nucleus"/>
    <property type="evidence" value="ECO:0007669"/>
    <property type="project" value="UniProtKB-SubCell"/>
</dbReference>
<comment type="subcellular location">
    <subcellularLocation>
        <location evidence="2">Cytoplasm</location>
    </subcellularLocation>
    <subcellularLocation>
        <location evidence="1">Nucleus</location>
    </subcellularLocation>
</comment>
<evidence type="ECO:0000256" key="2">
    <source>
        <dbReference type="ARBA" id="ARBA00004496"/>
    </source>
</evidence>
<dbReference type="InterPro" id="IPR019585">
    <property type="entry name" value="Rpn7/CSN1"/>
</dbReference>
<dbReference type="SMART" id="SM00088">
    <property type="entry name" value="PINT"/>
    <property type="match status" value="1"/>
</dbReference>
<organism evidence="13 14">
    <name type="scientific">Sporisorium scitamineum</name>
    <dbReference type="NCBI Taxonomy" id="49012"/>
    <lineage>
        <taxon>Eukaryota</taxon>
        <taxon>Fungi</taxon>
        <taxon>Dikarya</taxon>
        <taxon>Basidiomycota</taxon>
        <taxon>Ustilaginomycotina</taxon>
        <taxon>Ustilaginomycetes</taxon>
        <taxon>Ustilaginales</taxon>
        <taxon>Ustilaginaceae</taxon>
        <taxon>Sporisorium</taxon>
    </lineage>
</organism>
<feature type="compositionally biased region" description="Basic and acidic residues" evidence="10">
    <location>
        <begin position="1"/>
        <end position="14"/>
    </location>
</feature>
<dbReference type="PANTHER" id="PTHR14145">
    <property type="entry name" value="26S PROTESOME SUBUNIT 6"/>
    <property type="match status" value="1"/>
</dbReference>
<dbReference type="InterPro" id="IPR000717">
    <property type="entry name" value="PCI_dom"/>
</dbReference>
<name>A0A0F7S3G9_9BASI</name>
<dbReference type="GO" id="GO:0005737">
    <property type="term" value="C:cytoplasm"/>
    <property type="evidence" value="ECO:0007669"/>
    <property type="project" value="UniProtKB-SubCell"/>
</dbReference>
<evidence type="ECO:0000259" key="12">
    <source>
        <dbReference type="PROSITE" id="PS50250"/>
    </source>
</evidence>
<dbReference type="STRING" id="49012.A0A0F7S3G9"/>
<dbReference type="Proteomes" id="UP000242770">
    <property type="component" value="Unassembled WGS sequence"/>
</dbReference>
<dbReference type="InterPro" id="IPR049549">
    <property type="entry name" value="RPN7_PSMD6_C"/>
</dbReference>
<dbReference type="Gene3D" id="3.30.70.330">
    <property type="match status" value="1"/>
</dbReference>
<dbReference type="InterPro" id="IPR012677">
    <property type="entry name" value="Nucleotide-bd_a/b_plait_sf"/>
</dbReference>
<evidence type="ECO:0000313" key="14">
    <source>
        <dbReference type="Proteomes" id="UP000242770"/>
    </source>
</evidence>
<dbReference type="GO" id="GO:0043161">
    <property type="term" value="P:proteasome-mediated ubiquitin-dependent protein catabolic process"/>
    <property type="evidence" value="ECO:0007669"/>
    <property type="project" value="TreeGrafter"/>
</dbReference>
<keyword evidence="3" id="KW-0963">Cytoplasm</keyword>
<dbReference type="SUPFAM" id="SSF46785">
    <property type="entry name" value="Winged helix' DNA-binding domain"/>
    <property type="match status" value="1"/>
</dbReference>
<evidence type="ECO:0008006" key="15">
    <source>
        <dbReference type="Google" id="ProtNLM"/>
    </source>
</evidence>
<comment type="function">
    <text evidence="7">Component of the 19S cap proteasome complex which acts as a regulatory subunit of the 26S proteasome, involved in the ATP-dependent degradation of ubiquitinated proteins.</text>
</comment>
<keyword evidence="4 9" id="KW-0694">RNA-binding</keyword>
<dbReference type="InterPro" id="IPR035979">
    <property type="entry name" value="RBD_domain_sf"/>
</dbReference>
<reference evidence="14" key="1">
    <citation type="submission" date="2014-06" db="EMBL/GenBank/DDBJ databases">
        <authorList>
            <person name="Berkman P.J."/>
        </authorList>
    </citation>
    <scope>NUCLEOTIDE SEQUENCE [LARGE SCALE GENOMIC DNA]</scope>
</reference>
<feature type="region of interest" description="Disordered" evidence="10">
    <location>
        <begin position="1"/>
        <end position="47"/>
    </location>
</feature>
<dbReference type="GO" id="GO:0006396">
    <property type="term" value="P:RNA processing"/>
    <property type="evidence" value="ECO:0007669"/>
    <property type="project" value="InterPro"/>
</dbReference>
<dbReference type="SMART" id="SM00360">
    <property type="entry name" value="RRM"/>
    <property type="match status" value="1"/>
</dbReference>
<accession>A0A0F7S3G9</accession>
<dbReference type="Pfam" id="PF01399">
    <property type="entry name" value="PCI"/>
    <property type="match status" value="1"/>
</dbReference>
<keyword evidence="14" id="KW-1185">Reference proteome</keyword>
<feature type="compositionally biased region" description="Acidic residues" evidence="10">
    <location>
        <begin position="15"/>
        <end position="24"/>
    </location>
</feature>
<dbReference type="AlphaFoldDB" id="A0A0F7S3G9"/>
<dbReference type="Pfam" id="PF21154">
    <property type="entry name" value="RPN7_PSMD6_C"/>
    <property type="match status" value="1"/>
</dbReference>
<dbReference type="PRINTS" id="PR01738">
    <property type="entry name" value="RNABINDINGM8"/>
</dbReference>
<dbReference type="InterPro" id="IPR036390">
    <property type="entry name" value="WH_DNA-bd_sf"/>
</dbReference>
<evidence type="ECO:0000256" key="9">
    <source>
        <dbReference type="PROSITE-ProRule" id="PRU00176"/>
    </source>
</evidence>
<evidence type="ECO:0000256" key="1">
    <source>
        <dbReference type="ARBA" id="ARBA00004123"/>
    </source>
</evidence>
<evidence type="ECO:0000259" key="11">
    <source>
        <dbReference type="PROSITE" id="PS50102"/>
    </source>
</evidence>
<gene>
    <name evidence="13" type="primary">SSCI31480.1</name>
</gene>
<protein>
    <recommendedName>
        <fullName evidence="15">RRM domain-containing protein</fullName>
    </recommendedName>
</protein>
<dbReference type="Pfam" id="PF10602">
    <property type="entry name" value="RPN7"/>
    <property type="match status" value="1"/>
</dbReference>
<dbReference type="FunFam" id="1.25.40.570:FF:000005">
    <property type="entry name" value="26S proteasome regulatory subunit N7"/>
    <property type="match status" value="1"/>
</dbReference>